<dbReference type="NCBIfam" id="TIGR00348">
    <property type="entry name" value="hsdR"/>
    <property type="match status" value="1"/>
</dbReference>
<proteinExistence type="inferred from homology"/>
<dbReference type="InterPro" id="IPR014001">
    <property type="entry name" value="Helicase_ATP-bd"/>
</dbReference>
<dbReference type="InterPro" id="IPR022625">
    <property type="entry name" value="TypeI_RM_Rsu_C"/>
</dbReference>
<dbReference type="Gene3D" id="3.90.1570.50">
    <property type="match status" value="1"/>
</dbReference>
<accession>U4KK49</accession>
<evidence type="ECO:0000313" key="14">
    <source>
        <dbReference type="EMBL" id="CCV63888.1"/>
    </source>
</evidence>
<dbReference type="GO" id="GO:0009035">
    <property type="term" value="F:type I site-specific deoxyribonuclease activity"/>
    <property type="evidence" value="ECO:0007669"/>
    <property type="project" value="UniProtKB-EC"/>
</dbReference>
<keyword evidence="10 11" id="KW-0238">DNA-binding</keyword>
<evidence type="ECO:0000256" key="3">
    <source>
        <dbReference type="ARBA" id="ARBA00011296"/>
    </source>
</evidence>
<dbReference type="Pfam" id="PF12008">
    <property type="entry name" value="EcoR124_C"/>
    <property type="match status" value="1"/>
</dbReference>
<dbReference type="GO" id="GO:0003677">
    <property type="term" value="F:DNA binding"/>
    <property type="evidence" value="ECO:0007669"/>
    <property type="project" value="UniProtKB-KW"/>
</dbReference>
<dbReference type="Gene3D" id="3.40.50.300">
    <property type="entry name" value="P-loop containing nucleotide triphosphate hydrolases"/>
    <property type="match status" value="2"/>
</dbReference>
<dbReference type="PANTHER" id="PTHR30195">
    <property type="entry name" value="TYPE I SITE-SPECIFIC DEOXYRIBONUCLEASE PROTEIN SUBUNIT M AND R"/>
    <property type="match status" value="1"/>
</dbReference>
<evidence type="ECO:0000256" key="10">
    <source>
        <dbReference type="ARBA" id="ARBA00023125"/>
    </source>
</evidence>
<protein>
    <recommendedName>
        <fullName evidence="11">Type I restriction enzyme endonuclease subunit</fullName>
        <shortName evidence="11">R protein</shortName>
        <ecNumber evidence="11">3.1.21.3</ecNumber>
    </recommendedName>
</protein>
<gene>
    <name evidence="14" type="primary">hsdR</name>
    <name evidence="14" type="ORF">BN85403110</name>
</gene>
<name>U4KK49_ALTPJ</name>
<evidence type="ECO:0000256" key="6">
    <source>
        <dbReference type="ARBA" id="ARBA00022747"/>
    </source>
</evidence>
<dbReference type="InterPro" id="IPR040980">
    <property type="entry name" value="SWI2_SNF2"/>
</dbReference>
<dbReference type="HOGENOM" id="CLU_004848_2_0_14"/>
<evidence type="ECO:0000256" key="4">
    <source>
        <dbReference type="ARBA" id="ARBA00022722"/>
    </source>
</evidence>
<reference evidence="14 15" key="1">
    <citation type="journal article" date="2013" name="J. Mol. Microbiol. Biotechnol.">
        <title>Analysis of the Complete Genomes of Acholeplasma brassicae , A. palmae and A. laidlawii and Their Comparison to the Obligate Parasites from ' Candidatus Phytoplasma'.</title>
        <authorList>
            <person name="Kube M."/>
            <person name="Siewert C."/>
            <person name="Migdoll A.M."/>
            <person name="Duduk B."/>
            <person name="Holz S."/>
            <person name="Rabus R."/>
            <person name="Seemuller E."/>
            <person name="Mitrovic J."/>
            <person name="Muller I."/>
            <person name="Buttner C."/>
            <person name="Reinhardt R."/>
        </authorList>
    </citation>
    <scope>NUCLEOTIDE SEQUENCE [LARGE SCALE GENOMIC DNA]</scope>
    <source>
        <strain evidence="14 15">J233</strain>
    </source>
</reference>
<feature type="coiled-coil region" evidence="12">
    <location>
        <begin position="730"/>
        <end position="757"/>
    </location>
</feature>
<evidence type="ECO:0000256" key="5">
    <source>
        <dbReference type="ARBA" id="ARBA00022741"/>
    </source>
</evidence>
<keyword evidence="6 11" id="KW-0680">Restriction system</keyword>
<evidence type="ECO:0000256" key="2">
    <source>
        <dbReference type="ARBA" id="ARBA00008598"/>
    </source>
</evidence>
<dbReference type="Proteomes" id="UP000032740">
    <property type="component" value="Chromosome"/>
</dbReference>
<dbReference type="SMART" id="SM00487">
    <property type="entry name" value="DEXDc"/>
    <property type="match status" value="1"/>
</dbReference>
<evidence type="ECO:0000256" key="1">
    <source>
        <dbReference type="ARBA" id="ARBA00000851"/>
    </source>
</evidence>
<evidence type="ECO:0000256" key="12">
    <source>
        <dbReference type="SAM" id="Coils"/>
    </source>
</evidence>
<keyword evidence="8 11" id="KW-0378">Hydrolase</keyword>
<dbReference type="InterPro" id="IPR051268">
    <property type="entry name" value="Type-I_R_enzyme_R_subunit"/>
</dbReference>
<evidence type="ECO:0000256" key="8">
    <source>
        <dbReference type="ARBA" id="ARBA00022801"/>
    </source>
</evidence>
<dbReference type="RefSeq" id="WP_026656083.1">
    <property type="nucleotide sequence ID" value="NC_022538.1"/>
</dbReference>
<comment type="similarity">
    <text evidence="2 11">Belongs to the HsdR family.</text>
</comment>
<dbReference type="InterPro" id="IPR027417">
    <property type="entry name" value="P-loop_NTPase"/>
</dbReference>
<evidence type="ECO:0000256" key="11">
    <source>
        <dbReference type="RuleBase" id="RU364115"/>
    </source>
</evidence>
<dbReference type="REBASE" id="77350">
    <property type="entry name" value="Apa233ORF3120P"/>
</dbReference>
<dbReference type="PROSITE" id="PS51192">
    <property type="entry name" value="HELICASE_ATP_BIND_1"/>
    <property type="match status" value="1"/>
</dbReference>
<evidence type="ECO:0000313" key="15">
    <source>
        <dbReference type="Proteomes" id="UP000032740"/>
    </source>
</evidence>
<keyword evidence="15" id="KW-1185">Reference proteome</keyword>
<organism evidence="14 15">
    <name type="scientific">Alteracholeplasma palmae (strain ATCC 49389 / J233)</name>
    <name type="common">Acholeplasma palmae</name>
    <dbReference type="NCBI Taxonomy" id="1318466"/>
    <lineage>
        <taxon>Bacteria</taxon>
        <taxon>Bacillati</taxon>
        <taxon>Mycoplasmatota</taxon>
        <taxon>Mollicutes</taxon>
        <taxon>Acholeplasmatales</taxon>
        <taxon>Acholeplasmataceae</taxon>
        <taxon>Acholeplasma</taxon>
    </lineage>
</organism>
<dbReference type="PANTHER" id="PTHR30195:SF16">
    <property type="entry name" value="TYPE I RESTRICTION ENZYME ENDONUCLEASE SUBUNIT"/>
    <property type="match status" value="1"/>
</dbReference>
<keyword evidence="9 11" id="KW-0067">ATP-binding</keyword>
<dbReference type="Pfam" id="PF04313">
    <property type="entry name" value="HSDR_N"/>
    <property type="match status" value="1"/>
</dbReference>
<dbReference type="STRING" id="1318466.BN85403110"/>
<keyword evidence="4" id="KW-0540">Nuclease</keyword>
<dbReference type="InterPro" id="IPR055180">
    <property type="entry name" value="HsdR_RecA-like_helicase_dom_2"/>
</dbReference>
<keyword evidence="5 11" id="KW-0547">Nucleotide-binding</keyword>
<evidence type="ECO:0000259" key="13">
    <source>
        <dbReference type="PROSITE" id="PS51192"/>
    </source>
</evidence>
<evidence type="ECO:0000256" key="7">
    <source>
        <dbReference type="ARBA" id="ARBA00022759"/>
    </source>
</evidence>
<dbReference type="CDD" id="cd18800">
    <property type="entry name" value="SF2_C_EcoR124I-like"/>
    <property type="match status" value="1"/>
</dbReference>
<dbReference type="CDD" id="cd22332">
    <property type="entry name" value="HsdR_N"/>
    <property type="match status" value="1"/>
</dbReference>
<dbReference type="InterPro" id="IPR004473">
    <property type="entry name" value="Restrct_endonuc_typeI_HsdR"/>
</dbReference>
<keyword evidence="12" id="KW-0175">Coiled coil</keyword>
<dbReference type="GO" id="GO:0005524">
    <property type="term" value="F:ATP binding"/>
    <property type="evidence" value="ECO:0007669"/>
    <property type="project" value="UniProtKB-KW"/>
</dbReference>
<dbReference type="SUPFAM" id="SSF52540">
    <property type="entry name" value="P-loop containing nucleoside triphosphate hydrolases"/>
    <property type="match status" value="1"/>
</dbReference>
<comment type="catalytic activity">
    <reaction evidence="1 11">
        <text>Endonucleolytic cleavage of DNA to give random double-stranded fragments with terminal 5'-phosphates, ATP is simultaneously hydrolyzed.</text>
        <dbReference type="EC" id="3.1.21.3"/>
    </reaction>
</comment>
<sequence length="1024" mass="118206">MISQKNIKSVTELEFEQEVIDYLTNIGGVKQWEYKKEINNIDQLWDNFKNILEKNNQARLNKPLSKQEFNQVKKVINNIKTPYEAGQFLYGVNGVSEIEVSLDDDRHVFLTVFDQSQVGGGSTVYQIVNQIVSKPVISGRQERRFDVTLLINGLPIIQIELKKVLHNSNDSLSQMEQYISERQYEGIYSTLQVLIAMTPYDIKYMANTTINQFNKEFAFNWQNENDSNPIRSWKEFSDKVLSIPMAHELATRYMILDGTKNKECIKVMRPYQVYATKKVLDLVKKHDFSFSDGKLGYIWHTTGSGKTITSFKTAWLTSKLPNVDKVIFLVDRIALTNQTVNAYKAYDPISGLTDKSGVISDTANVSDLHNKLNRKTDKNIIVTSIQKMSRYALRKDMKKGKQNILFIVDEAHRSTGDGSDNKGMLEAIRREYPTAAWIGYTGTPKFPETSDVFGSLLHAYTIKDAIADKNVLGFNVEFKETIKAPENPSDEDIDDNIKESIYDRKDEHVELVVEDIFNNWRKRSNDRKYNALLTVHVGGNKPSIPRAMQYFREFEKRNKEKPGADKIKVAISFSQDTSNGNNQLTNNNDLFYAIRAYNEIFGTVFDMSTVKAYVDDVISRLNKTIDDRNYLDLVIVVDQLLTGFDAPELNTLYVDRTLKGSSLIQAYSRTNRIHSAVNKPWGNVINYRWPNQNELEMNKAFAIYSNKDSANKQLTLDEYRNSNQNDNIISKSFSDAKEELKEVVEELKNLTNDFKRVPASEREQNELFSKIREYNILLSKLKQYSEDDNKNPISAYDNPEEFYNLIGMTEEKELILATVLAPELRSSRAKKENVDISEIDLEMIHIREIRIDYDYLIDLIAQLANEVYKTEWDKAEITKEKIDSEVAKSNNESEKRKVRKFVSKIFSQEFEFDNYPVEANVEAISEAMNKMQKDENISIITQFIRDWGLDYSIGPKDLSLLMEKHKIGQEDLDKQGEFTAIMNGAKDTYSSIASKDIAKLTWVKYRIELRKEFYKIADEIKNNE</sequence>
<dbReference type="EMBL" id="FO681347">
    <property type="protein sequence ID" value="CCV63888.1"/>
    <property type="molecule type" value="Genomic_DNA"/>
</dbReference>
<dbReference type="Pfam" id="PF22679">
    <property type="entry name" value="T1R_D3-like"/>
    <property type="match status" value="1"/>
</dbReference>
<dbReference type="EC" id="3.1.21.3" evidence="11"/>
<dbReference type="GO" id="GO:0009307">
    <property type="term" value="P:DNA restriction-modification system"/>
    <property type="evidence" value="ECO:0007669"/>
    <property type="project" value="UniProtKB-KW"/>
</dbReference>
<comment type="function">
    <text evidence="11">Subunit R is required for both nuclease and ATPase activities, but not for modification.</text>
</comment>
<comment type="subunit">
    <text evidence="3 11">The type I restriction/modification system is composed of three polypeptides R, M and S.</text>
</comment>
<dbReference type="KEGG" id="apal:BN85403110"/>
<evidence type="ECO:0000256" key="9">
    <source>
        <dbReference type="ARBA" id="ARBA00022840"/>
    </source>
</evidence>
<dbReference type="InterPro" id="IPR007409">
    <property type="entry name" value="Restrct_endonuc_type1_HsdR_N"/>
</dbReference>
<dbReference type="AlphaFoldDB" id="U4KK49"/>
<feature type="domain" description="Helicase ATP-binding" evidence="13">
    <location>
        <begin position="287"/>
        <end position="462"/>
    </location>
</feature>
<dbReference type="Pfam" id="PF18766">
    <property type="entry name" value="SWI2_SNF2"/>
    <property type="match status" value="1"/>
</dbReference>
<keyword evidence="7" id="KW-0255">Endonuclease</keyword>